<accession>A0ACB9Z1Z5</accession>
<organism evidence="1 2">
    <name type="scientific">Hypoxylon rubiginosum</name>
    <dbReference type="NCBI Taxonomy" id="110542"/>
    <lineage>
        <taxon>Eukaryota</taxon>
        <taxon>Fungi</taxon>
        <taxon>Dikarya</taxon>
        <taxon>Ascomycota</taxon>
        <taxon>Pezizomycotina</taxon>
        <taxon>Sordariomycetes</taxon>
        <taxon>Xylariomycetidae</taxon>
        <taxon>Xylariales</taxon>
        <taxon>Hypoxylaceae</taxon>
        <taxon>Hypoxylon</taxon>
    </lineage>
</organism>
<keyword evidence="2" id="KW-1185">Reference proteome</keyword>
<gene>
    <name evidence="1" type="ORF">F4820DRAFT_421212</name>
</gene>
<reference evidence="1 2" key="1">
    <citation type="journal article" date="2022" name="New Phytol.">
        <title>Ecological generalism drives hyperdiversity of secondary metabolite gene clusters in xylarialean endophytes.</title>
        <authorList>
            <person name="Franco M.E.E."/>
            <person name="Wisecaver J.H."/>
            <person name="Arnold A.E."/>
            <person name="Ju Y.M."/>
            <person name="Slot J.C."/>
            <person name="Ahrendt S."/>
            <person name="Moore L.P."/>
            <person name="Eastman K.E."/>
            <person name="Scott K."/>
            <person name="Konkel Z."/>
            <person name="Mondo S.J."/>
            <person name="Kuo A."/>
            <person name="Hayes R.D."/>
            <person name="Haridas S."/>
            <person name="Andreopoulos B."/>
            <person name="Riley R."/>
            <person name="LaButti K."/>
            <person name="Pangilinan J."/>
            <person name="Lipzen A."/>
            <person name="Amirebrahimi M."/>
            <person name="Yan J."/>
            <person name="Adam C."/>
            <person name="Keymanesh K."/>
            <person name="Ng V."/>
            <person name="Louie K."/>
            <person name="Northen T."/>
            <person name="Drula E."/>
            <person name="Henrissat B."/>
            <person name="Hsieh H.M."/>
            <person name="Youens-Clark K."/>
            <person name="Lutzoni F."/>
            <person name="Miadlikowska J."/>
            <person name="Eastwood D.C."/>
            <person name="Hamelin R.C."/>
            <person name="Grigoriev I.V."/>
            <person name="U'Ren J.M."/>
        </authorList>
    </citation>
    <scope>NUCLEOTIDE SEQUENCE [LARGE SCALE GENOMIC DNA]</scope>
    <source>
        <strain evidence="1 2">CBS 119005</strain>
    </source>
</reference>
<dbReference type="EMBL" id="MU393475">
    <property type="protein sequence ID" value="KAI4865200.1"/>
    <property type="molecule type" value="Genomic_DNA"/>
</dbReference>
<evidence type="ECO:0000313" key="1">
    <source>
        <dbReference type="EMBL" id="KAI4865200.1"/>
    </source>
</evidence>
<proteinExistence type="predicted"/>
<name>A0ACB9Z1Z5_9PEZI</name>
<dbReference type="Proteomes" id="UP001497700">
    <property type="component" value="Unassembled WGS sequence"/>
</dbReference>
<comment type="caution">
    <text evidence="1">The sequence shown here is derived from an EMBL/GenBank/DDBJ whole genome shotgun (WGS) entry which is preliminary data.</text>
</comment>
<evidence type="ECO:0000313" key="2">
    <source>
        <dbReference type="Proteomes" id="UP001497700"/>
    </source>
</evidence>
<protein>
    <submittedName>
        <fullName evidence="1">Uncharacterized protein</fullName>
    </submittedName>
</protein>
<sequence>MAQSSNSNAVAMPDHGMTACVFQAIPLAHLGVPFRDLSDYGIVDHESAHKLVMTITHQDPLSVVMVIKQAWVTKYVPAGTQIALRFGPLVAYANVEIVMEKVGVANNINVDAARGLPQLSSTLSVRNHRRLYTIHEEEEEEGGASKIDKGKEKGHPRMNFDYFGEMKAHMERAQMQRRH</sequence>